<dbReference type="AlphaFoldDB" id="A0A1W0WZX0"/>
<gene>
    <name evidence="2" type="ORF">BV898_05343</name>
</gene>
<evidence type="ECO:0000313" key="3">
    <source>
        <dbReference type="Proteomes" id="UP000192578"/>
    </source>
</evidence>
<dbReference type="OrthoDB" id="302535at2759"/>
<protein>
    <recommendedName>
        <fullName evidence="4">Receptor ligand binding region domain-containing protein</fullName>
    </recommendedName>
</protein>
<reference evidence="3" key="1">
    <citation type="submission" date="2017-01" db="EMBL/GenBank/DDBJ databases">
        <title>Comparative genomics of anhydrobiosis in the tardigrade Hypsibius dujardini.</title>
        <authorList>
            <person name="Yoshida Y."/>
            <person name="Koutsovoulos G."/>
            <person name="Laetsch D."/>
            <person name="Stevens L."/>
            <person name="Kumar S."/>
            <person name="Horikawa D."/>
            <person name="Ishino K."/>
            <person name="Komine S."/>
            <person name="Tomita M."/>
            <person name="Blaxter M."/>
            <person name="Arakawa K."/>
        </authorList>
    </citation>
    <scope>NUCLEOTIDE SEQUENCE [LARGE SCALE GENOMIC DNA]</scope>
    <source>
        <strain evidence="3">Z151</strain>
    </source>
</reference>
<dbReference type="EMBL" id="MTYJ01000028">
    <property type="protein sequence ID" value="OQV20766.1"/>
    <property type="molecule type" value="Genomic_DNA"/>
</dbReference>
<dbReference type="Gene3D" id="3.40.50.2300">
    <property type="match status" value="2"/>
</dbReference>
<evidence type="ECO:0000256" key="1">
    <source>
        <dbReference type="SAM" id="Phobius"/>
    </source>
</evidence>
<accession>A0A1W0WZX0</accession>
<keyword evidence="1" id="KW-0472">Membrane</keyword>
<dbReference type="Proteomes" id="UP000192578">
    <property type="component" value="Unassembled WGS sequence"/>
</dbReference>
<organism evidence="2 3">
    <name type="scientific">Hypsibius exemplaris</name>
    <name type="common">Freshwater tardigrade</name>
    <dbReference type="NCBI Taxonomy" id="2072580"/>
    <lineage>
        <taxon>Eukaryota</taxon>
        <taxon>Metazoa</taxon>
        <taxon>Ecdysozoa</taxon>
        <taxon>Tardigrada</taxon>
        <taxon>Eutardigrada</taxon>
        <taxon>Parachela</taxon>
        <taxon>Hypsibioidea</taxon>
        <taxon>Hypsibiidae</taxon>
        <taxon>Hypsibius</taxon>
    </lineage>
</organism>
<name>A0A1W0WZX0_HYPEX</name>
<dbReference type="InterPro" id="IPR028082">
    <property type="entry name" value="Peripla_BP_I"/>
</dbReference>
<evidence type="ECO:0008006" key="4">
    <source>
        <dbReference type="Google" id="ProtNLM"/>
    </source>
</evidence>
<dbReference type="SUPFAM" id="SSF53822">
    <property type="entry name" value="Periplasmic binding protein-like I"/>
    <property type="match status" value="1"/>
</dbReference>
<feature type="transmembrane region" description="Helical" evidence="1">
    <location>
        <begin position="466"/>
        <end position="487"/>
    </location>
</feature>
<comment type="caution">
    <text evidence="2">The sequence shown here is derived from an EMBL/GenBank/DDBJ whole genome shotgun (WGS) entry which is preliminary data.</text>
</comment>
<sequence length="511" mass="56553">MVGVPKLFTPIPLLALVIVKAVHIRVIIIITGNGSTNILGYESMGSAYDVAFVDARRLYPEVFRSFSITRHFVPGTFTCADATGETTVALSELFSLRNGELQRSSSGFDVDEEFRVVLSPGCSFEAVTLGDFGREEDLTVLASVASFGLLNDKQRFPTVLPFASTSYNNLAVAFIGIIHRHGWTSFNLACEKSGLAVEVACGILRQALTTVQGINAISYVLDTFSPATIEKFLTTSLAHSTVTVLASVNPQNYIPVLEAVFRTGMANGDNVFYLFPLGLNGQFEDIILNLVSANEISESLLHSLPFVFSLAFEPINWTAISVEVDQMTEQSRSVYNMTVPTASHRNVLQIGVFESALIFFRVLNENLLNLATMSGTQFTKKFYNRTFELPSRTVSINSIGARISQVYFNQFDNQSRSFKRVLMLDSERKRLMSEDDSPVLWYGTKYPPTDKPNWDRHSSKGKMTGIAVAVSLPIIAILVAVIAFGAWQTKKKHDGHAWEVWVLLGDNLRLH</sequence>
<evidence type="ECO:0000313" key="2">
    <source>
        <dbReference type="EMBL" id="OQV20766.1"/>
    </source>
</evidence>
<keyword evidence="3" id="KW-1185">Reference proteome</keyword>
<proteinExistence type="predicted"/>
<keyword evidence="1" id="KW-1133">Transmembrane helix</keyword>
<keyword evidence="1" id="KW-0812">Transmembrane</keyword>